<dbReference type="InterPro" id="IPR002509">
    <property type="entry name" value="NODB_dom"/>
</dbReference>
<evidence type="ECO:0000256" key="1">
    <source>
        <dbReference type="SAM" id="MobiDB-lite"/>
    </source>
</evidence>
<protein>
    <recommendedName>
        <fullName evidence="2">NodB homology domain-containing protein</fullName>
    </recommendedName>
</protein>
<dbReference type="GO" id="GO:0016810">
    <property type="term" value="F:hydrolase activity, acting on carbon-nitrogen (but not peptide) bonds"/>
    <property type="evidence" value="ECO:0007669"/>
    <property type="project" value="InterPro"/>
</dbReference>
<dbReference type="Proteomes" id="UP000053557">
    <property type="component" value="Unassembled WGS sequence"/>
</dbReference>
<dbReference type="Pfam" id="PF22790">
    <property type="entry name" value="YkoP"/>
    <property type="match status" value="1"/>
</dbReference>
<accession>A0A101XPZ8</accession>
<gene>
    <name evidence="3" type="ORF">ATW55_14155</name>
</gene>
<proteinExistence type="predicted"/>
<comment type="caution">
    <text evidence="3">The sequence shown here is derived from an EMBL/GenBank/DDBJ whole genome shotgun (WGS) entry which is preliminary data.</text>
</comment>
<name>A0A101XPZ8_9BACL</name>
<feature type="region of interest" description="Disordered" evidence="1">
    <location>
        <begin position="437"/>
        <end position="456"/>
    </location>
</feature>
<dbReference type="PANTHER" id="PTHR10587">
    <property type="entry name" value="GLYCOSYL TRANSFERASE-RELATED"/>
    <property type="match status" value="1"/>
</dbReference>
<dbReference type="Pfam" id="PF01522">
    <property type="entry name" value="Polysacc_deac_1"/>
    <property type="match status" value="1"/>
</dbReference>
<reference evidence="3 4" key="1">
    <citation type="submission" date="2015-12" db="EMBL/GenBank/DDBJ databases">
        <title>Draft genome sequence of Acidibacillus ferrooxidans ITV001, isolated from a chalcopyrite acid mine drainage site in Brazil.</title>
        <authorList>
            <person name="Dall'Agnol H."/>
            <person name="Nancucheo I."/>
            <person name="Johnson B."/>
            <person name="Oliveira R."/>
            <person name="Leite L."/>
            <person name="Pylro V."/>
            <person name="Nunes G.L."/>
            <person name="Tzotzos G."/>
            <person name="Fernandes G.R."/>
            <person name="Dutra J."/>
            <person name="Orellana S.C."/>
            <person name="Oliveira G."/>
        </authorList>
    </citation>
    <scope>NUCLEOTIDE SEQUENCE [LARGE SCALE GENOMIC DNA]</scope>
    <source>
        <strain evidence="4">ITV01</strain>
    </source>
</reference>
<dbReference type="GO" id="GO:0005975">
    <property type="term" value="P:carbohydrate metabolic process"/>
    <property type="evidence" value="ECO:0007669"/>
    <property type="project" value="InterPro"/>
</dbReference>
<dbReference type="RefSeq" id="WP_067717974.1">
    <property type="nucleotide sequence ID" value="NZ_LPVJ01000054.1"/>
</dbReference>
<dbReference type="AlphaFoldDB" id="A0A101XPZ8"/>
<dbReference type="InterPro" id="IPR050248">
    <property type="entry name" value="Polysacc_deacetylase_ArnD"/>
</dbReference>
<dbReference type="PROSITE" id="PS51677">
    <property type="entry name" value="NODB"/>
    <property type="match status" value="1"/>
</dbReference>
<dbReference type="EMBL" id="LPVJ01000054">
    <property type="protein sequence ID" value="KUO95272.1"/>
    <property type="molecule type" value="Genomic_DNA"/>
</dbReference>
<feature type="domain" description="NodB homology" evidence="2">
    <location>
        <begin position="42"/>
        <end position="226"/>
    </location>
</feature>
<organism evidence="3 4">
    <name type="scientific">Ferroacidibacillus organovorans</name>
    <dbReference type="NCBI Taxonomy" id="1765683"/>
    <lineage>
        <taxon>Bacteria</taxon>
        <taxon>Bacillati</taxon>
        <taxon>Bacillota</taxon>
        <taxon>Bacilli</taxon>
        <taxon>Bacillales</taxon>
        <taxon>Alicyclobacillaceae</taxon>
        <taxon>Ferroacidibacillus</taxon>
    </lineage>
</organism>
<sequence length="456" mass="52497">MYDVYLAIAIFLALWVLYAPLAELLFHVLHITSIHRGDELKRDVTLTFDDGPDPEYTPQMLDLLDAHRARAVFFLIGEKASRYPELVKEILRRGHLVGSHTAHHRNAWFLTPWQTFREVKMAAAMIERVTQEPVVWFRPPWGRFNLFLPLALRAAGQTPVLWSIAGRDWLKGLQIPAIIKRIARRFHNGAIILLHDSGGAPGAPANTLRALEQILPLYQEMGFSFTVEPVLNAIKAKEKRRGSFPRLAQRIIHPLWRVWEKLFDRLYSVYPMSRMFRLSLVSWRLGPRPEGGLANGVKVVEIHLQNLAVQELQRVQPVERMAVRGLREVRDSLHDVALALLYDTRFQEGQAIFGMTMIHRGMENLGFHVEEIPNTPINRWIGFLLSFIMTLYHPEGRKRFSHGLEVMQPRLMWMSRQELIARYGPVAVKPLRDTRQAMAEVATSQPPDMESPHTGH</sequence>
<dbReference type="OrthoDB" id="2649545at2"/>
<evidence type="ECO:0000313" key="4">
    <source>
        <dbReference type="Proteomes" id="UP000053557"/>
    </source>
</evidence>
<keyword evidence="4" id="KW-1185">Reference proteome</keyword>
<dbReference type="SUPFAM" id="SSF88713">
    <property type="entry name" value="Glycoside hydrolase/deacetylase"/>
    <property type="match status" value="1"/>
</dbReference>
<evidence type="ECO:0000259" key="2">
    <source>
        <dbReference type="PROSITE" id="PS51677"/>
    </source>
</evidence>
<dbReference type="PANTHER" id="PTHR10587:SF137">
    <property type="entry name" value="4-DEOXY-4-FORMAMIDO-L-ARABINOSE-PHOSPHOUNDECAPRENOL DEFORMYLASE ARND-RELATED"/>
    <property type="match status" value="1"/>
</dbReference>
<dbReference type="InterPro" id="IPR054467">
    <property type="entry name" value="YkoP-like_dom"/>
</dbReference>
<evidence type="ECO:0000313" key="3">
    <source>
        <dbReference type="EMBL" id="KUO95272.1"/>
    </source>
</evidence>
<dbReference type="Gene3D" id="3.20.20.370">
    <property type="entry name" value="Glycoside hydrolase/deacetylase"/>
    <property type="match status" value="1"/>
</dbReference>
<dbReference type="CDD" id="cd10959">
    <property type="entry name" value="CE4_NodB_like_3"/>
    <property type="match status" value="1"/>
</dbReference>
<dbReference type="InterPro" id="IPR011330">
    <property type="entry name" value="Glyco_hydro/deAcase_b/a-brl"/>
</dbReference>